<feature type="DNA-binding region" description="Fork-head" evidence="6">
    <location>
        <begin position="235"/>
        <end position="328"/>
    </location>
</feature>
<evidence type="ECO:0000256" key="5">
    <source>
        <dbReference type="ARBA" id="ARBA00023242"/>
    </source>
</evidence>
<feature type="compositionally biased region" description="Pro residues" evidence="7">
    <location>
        <begin position="412"/>
        <end position="426"/>
    </location>
</feature>
<dbReference type="SMART" id="SM00339">
    <property type="entry name" value="FH"/>
    <property type="match status" value="1"/>
</dbReference>
<keyword evidence="5 6" id="KW-0539">Nucleus</keyword>
<dbReference type="InterPro" id="IPR030456">
    <property type="entry name" value="TF_fork_head_CS_2"/>
</dbReference>
<dbReference type="STRING" id="113226.A0A139I4L9"/>
<dbReference type="SUPFAM" id="SSF46785">
    <property type="entry name" value="Winged helix' DNA-binding domain"/>
    <property type="match status" value="1"/>
</dbReference>
<dbReference type="AlphaFoldDB" id="A0A139I4L9"/>
<proteinExistence type="predicted"/>
<comment type="caution">
    <text evidence="9">The sequence shown here is derived from an EMBL/GenBank/DDBJ whole genome shotgun (WGS) entry which is preliminary data.</text>
</comment>
<dbReference type="PANTHER" id="PTHR45881">
    <property type="entry name" value="CHECKPOINT SUPPRESSOR 1-LIKE, ISOFORM A-RELATED"/>
    <property type="match status" value="1"/>
</dbReference>
<evidence type="ECO:0000256" key="7">
    <source>
        <dbReference type="SAM" id="MobiDB-lite"/>
    </source>
</evidence>
<evidence type="ECO:0000313" key="9">
    <source>
        <dbReference type="EMBL" id="KXT09693.1"/>
    </source>
</evidence>
<keyword evidence="10" id="KW-1185">Reference proteome</keyword>
<dbReference type="CDD" id="cd20032">
    <property type="entry name" value="FH_FOXO"/>
    <property type="match status" value="1"/>
</dbReference>
<dbReference type="PANTHER" id="PTHR45881:SF5">
    <property type="entry name" value="FORK-HEAD DOMAIN-CONTAINING PROTEIN"/>
    <property type="match status" value="1"/>
</dbReference>
<organism evidence="9 10">
    <name type="scientific">Pseudocercospora musae</name>
    <dbReference type="NCBI Taxonomy" id="113226"/>
    <lineage>
        <taxon>Eukaryota</taxon>
        <taxon>Fungi</taxon>
        <taxon>Dikarya</taxon>
        <taxon>Ascomycota</taxon>
        <taxon>Pezizomycotina</taxon>
        <taxon>Dothideomycetes</taxon>
        <taxon>Dothideomycetidae</taxon>
        <taxon>Mycosphaerellales</taxon>
        <taxon>Mycosphaerellaceae</taxon>
        <taxon>Pseudocercospora</taxon>
    </lineage>
</organism>
<evidence type="ECO:0000313" key="10">
    <source>
        <dbReference type="Proteomes" id="UP000073492"/>
    </source>
</evidence>
<reference evidence="9 10" key="1">
    <citation type="submission" date="2015-07" db="EMBL/GenBank/DDBJ databases">
        <title>Comparative genomics of the Sigatoka disease complex on banana suggests a link between parallel evolutionary changes in Pseudocercospora fijiensis and Pseudocercospora eumusae and increased virulence on the banana host.</title>
        <authorList>
            <person name="Chang T.-C."/>
            <person name="Salvucci A."/>
            <person name="Crous P.W."/>
            <person name="Stergiopoulos I."/>
        </authorList>
    </citation>
    <scope>NUCLEOTIDE SEQUENCE [LARGE SCALE GENOMIC DNA]</scope>
    <source>
        <strain evidence="9 10">CBS 116634</strain>
    </source>
</reference>
<dbReference type="EMBL" id="LFZO01000313">
    <property type="protein sequence ID" value="KXT09693.1"/>
    <property type="molecule type" value="Genomic_DNA"/>
</dbReference>
<keyword evidence="3 6" id="KW-0238">DNA-binding</keyword>
<dbReference type="Proteomes" id="UP000073492">
    <property type="component" value="Unassembled WGS sequence"/>
</dbReference>
<dbReference type="PROSITE" id="PS50039">
    <property type="entry name" value="FORK_HEAD_3"/>
    <property type="match status" value="1"/>
</dbReference>
<accession>A0A139I4L9</accession>
<keyword evidence="2" id="KW-0805">Transcription regulation</keyword>
<dbReference type="Pfam" id="PF00250">
    <property type="entry name" value="Forkhead"/>
    <property type="match status" value="1"/>
</dbReference>
<dbReference type="PROSITE" id="PS00658">
    <property type="entry name" value="FORK_HEAD_2"/>
    <property type="match status" value="1"/>
</dbReference>
<comment type="subcellular location">
    <subcellularLocation>
        <location evidence="1 6">Nucleus</location>
    </subcellularLocation>
</comment>
<feature type="compositionally biased region" description="Polar residues" evidence="7">
    <location>
        <begin position="30"/>
        <end position="39"/>
    </location>
</feature>
<evidence type="ECO:0000256" key="2">
    <source>
        <dbReference type="ARBA" id="ARBA00023015"/>
    </source>
</evidence>
<evidence type="ECO:0000256" key="1">
    <source>
        <dbReference type="ARBA" id="ARBA00004123"/>
    </source>
</evidence>
<evidence type="ECO:0000256" key="6">
    <source>
        <dbReference type="PROSITE-ProRule" id="PRU00089"/>
    </source>
</evidence>
<dbReference type="Gene3D" id="1.10.10.10">
    <property type="entry name" value="Winged helix-like DNA-binding domain superfamily/Winged helix DNA-binding domain"/>
    <property type="match status" value="1"/>
</dbReference>
<dbReference type="InterPro" id="IPR001766">
    <property type="entry name" value="Fork_head_dom"/>
</dbReference>
<gene>
    <name evidence="9" type="ORF">AC579_8952</name>
</gene>
<evidence type="ECO:0000256" key="3">
    <source>
        <dbReference type="ARBA" id="ARBA00023125"/>
    </source>
</evidence>
<feature type="region of interest" description="Disordered" evidence="7">
    <location>
        <begin position="82"/>
        <end position="111"/>
    </location>
</feature>
<evidence type="ECO:0000259" key="8">
    <source>
        <dbReference type="PROSITE" id="PS50039"/>
    </source>
</evidence>
<dbReference type="GO" id="GO:0000978">
    <property type="term" value="F:RNA polymerase II cis-regulatory region sequence-specific DNA binding"/>
    <property type="evidence" value="ECO:0007669"/>
    <property type="project" value="TreeGrafter"/>
</dbReference>
<dbReference type="PRINTS" id="PR00053">
    <property type="entry name" value="FORKHEAD"/>
</dbReference>
<feature type="compositionally biased region" description="Basic residues" evidence="7">
    <location>
        <begin position="373"/>
        <end position="391"/>
    </location>
</feature>
<feature type="compositionally biased region" description="Low complexity" evidence="7">
    <location>
        <begin position="94"/>
        <end position="111"/>
    </location>
</feature>
<dbReference type="OrthoDB" id="5954824at2759"/>
<feature type="compositionally biased region" description="Polar residues" evidence="7">
    <location>
        <begin position="10"/>
        <end position="20"/>
    </location>
</feature>
<dbReference type="GO" id="GO:0005634">
    <property type="term" value="C:nucleus"/>
    <property type="evidence" value="ECO:0007669"/>
    <property type="project" value="UniProtKB-SubCell"/>
</dbReference>
<dbReference type="InterPro" id="IPR036388">
    <property type="entry name" value="WH-like_DNA-bd_sf"/>
</dbReference>
<feature type="compositionally biased region" description="Low complexity" evidence="7">
    <location>
        <begin position="360"/>
        <end position="371"/>
    </location>
</feature>
<dbReference type="InterPro" id="IPR036390">
    <property type="entry name" value="WH_DNA-bd_sf"/>
</dbReference>
<sequence>MAMEVHATTLPLSDNDSMTAASGDAGVTESHAQPRQSLSCDPEWREFLQSLGQDNQTTTTTMNSNMDLGYFSYDDNAPVNFGAMEDVPQADPLSATSTNSSSSSSISEANAAPHPFQTAWPIVPEHQTMFNCGPIAYQHPPWVPEQRFEPPVNHFGFQNGDGLGIHMPPTSNPVDLPNQIPYQSGFMDHHSPREAHDDFGDTNFNHGWPGHHDMPADDLFFDEGEDGGESADPCYAQLLYKCLKEAPNYTLSLRELYEWVAHHSQKAKDPKNRGWQNSVRHNLSMNAAFIRVQPGPGSGQKKGSLWRLTDEALREGVISTTRYRKDPKRRPERRAVPALNRQVSGAKGGRATRDASRLRQQQQQQQQAQQQRYHGHPLHHRSRRSDRHRHGPSYSPYGVRSAPHSPVGRPHFIPPMSTPQPPSHPPSPYFNVVEDNQIPFGDELTPTGFALPGQQPPPLPENSIYPFDDSNTKPSSVTSFEMLPLDLSQAPLFGNHDPELGFDPNTPTPSLMTEESFMAEENVPQLMSCGTSREGTTF</sequence>
<name>A0A139I4L9_9PEZI</name>
<feature type="region of interest" description="Disordered" evidence="7">
    <location>
        <begin position="319"/>
        <end position="426"/>
    </location>
</feature>
<evidence type="ECO:0000256" key="4">
    <source>
        <dbReference type="ARBA" id="ARBA00023163"/>
    </source>
</evidence>
<feature type="domain" description="Fork-head" evidence="8">
    <location>
        <begin position="235"/>
        <end position="328"/>
    </location>
</feature>
<keyword evidence="4" id="KW-0804">Transcription</keyword>
<feature type="region of interest" description="Disordered" evidence="7">
    <location>
        <begin position="1"/>
        <end position="39"/>
    </location>
</feature>
<protein>
    <recommendedName>
        <fullName evidence="8">Fork-head domain-containing protein</fullName>
    </recommendedName>
</protein>
<dbReference type="GO" id="GO:0000981">
    <property type="term" value="F:DNA-binding transcription factor activity, RNA polymerase II-specific"/>
    <property type="evidence" value="ECO:0007669"/>
    <property type="project" value="TreeGrafter"/>
</dbReference>